<dbReference type="Gene3D" id="3.40.960.10">
    <property type="entry name" value="VSR Endonuclease"/>
    <property type="match status" value="1"/>
</dbReference>
<reference evidence="7 8" key="1">
    <citation type="submission" date="2018-10" db="EMBL/GenBank/DDBJ databases">
        <title>Transmission dynamics of multidrug resistant bacteria on intensive care unit surfaces.</title>
        <authorList>
            <person name="D'Souza A.W."/>
            <person name="Potter R.F."/>
            <person name="Wallace M."/>
            <person name="Shupe A."/>
            <person name="Patel S."/>
            <person name="Sun S."/>
            <person name="Gul D."/>
            <person name="Kwon J.H."/>
            <person name="Andleeb S."/>
            <person name="Burnham C.-A.D."/>
            <person name="Dantas G."/>
        </authorList>
    </citation>
    <scope>NUCLEOTIDE SEQUENCE [LARGE SCALE GENOMIC DNA]</scope>
    <source>
        <strain evidence="7 8">PO_271</strain>
    </source>
</reference>
<comment type="similarity">
    <text evidence="6">Belongs to the Vsr family.</text>
</comment>
<dbReference type="Pfam" id="PF03852">
    <property type="entry name" value="Vsr"/>
    <property type="match status" value="1"/>
</dbReference>
<dbReference type="GO" id="GO:0016787">
    <property type="term" value="F:hydrolase activity"/>
    <property type="evidence" value="ECO:0007669"/>
    <property type="project" value="UniProtKB-KW"/>
</dbReference>
<dbReference type="SUPFAM" id="SSF52980">
    <property type="entry name" value="Restriction endonuclease-like"/>
    <property type="match status" value="1"/>
</dbReference>
<dbReference type="GO" id="GO:0004519">
    <property type="term" value="F:endonuclease activity"/>
    <property type="evidence" value="ECO:0007669"/>
    <property type="project" value="UniProtKB-KW"/>
</dbReference>
<gene>
    <name evidence="7" type="primary">vsr</name>
    <name evidence="7" type="ORF">EGJ44_17590</name>
</gene>
<dbReference type="InterPro" id="IPR004603">
    <property type="entry name" value="DNA_mismatch_endonuc_vsr"/>
</dbReference>
<name>A0A427HC35_ECTOL</name>
<keyword evidence="1" id="KW-0540">Nuclease</keyword>
<evidence type="ECO:0000313" key="7">
    <source>
        <dbReference type="EMBL" id="RRW32113.1"/>
    </source>
</evidence>
<dbReference type="GO" id="GO:0006298">
    <property type="term" value="P:mismatch repair"/>
    <property type="evidence" value="ECO:0007669"/>
    <property type="project" value="InterPro"/>
</dbReference>
<organism evidence="7 8">
    <name type="scientific">Ectopseudomonas oleovorans</name>
    <name type="common">Pseudomonas oleovorans</name>
    <dbReference type="NCBI Taxonomy" id="301"/>
    <lineage>
        <taxon>Bacteria</taxon>
        <taxon>Pseudomonadati</taxon>
        <taxon>Pseudomonadota</taxon>
        <taxon>Gammaproteobacteria</taxon>
        <taxon>Pseudomonadales</taxon>
        <taxon>Pseudomonadaceae</taxon>
        <taxon>Ectopseudomonas</taxon>
    </lineage>
</organism>
<evidence type="ECO:0000256" key="1">
    <source>
        <dbReference type="ARBA" id="ARBA00022722"/>
    </source>
</evidence>
<keyword evidence="4" id="KW-0378">Hydrolase</keyword>
<dbReference type="AlphaFoldDB" id="A0A427HC35"/>
<evidence type="ECO:0000313" key="8">
    <source>
        <dbReference type="Proteomes" id="UP000272833"/>
    </source>
</evidence>
<evidence type="ECO:0000256" key="2">
    <source>
        <dbReference type="ARBA" id="ARBA00022759"/>
    </source>
</evidence>
<proteinExistence type="inferred from homology"/>
<keyword evidence="5" id="KW-0234">DNA repair</keyword>
<evidence type="ECO:0000256" key="3">
    <source>
        <dbReference type="ARBA" id="ARBA00022763"/>
    </source>
</evidence>
<dbReference type="Proteomes" id="UP000272833">
    <property type="component" value="Unassembled WGS sequence"/>
</dbReference>
<accession>A0A427HC35</accession>
<evidence type="ECO:0000256" key="5">
    <source>
        <dbReference type="ARBA" id="ARBA00023204"/>
    </source>
</evidence>
<dbReference type="CDD" id="cd00221">
    <property type="entry name" value="Vsr"/>
    <property type="match status" value="1"/>
</dbReference>
<evidence type="ECO:0000256" key="4">
    <source>
        <dbReference type="ARBA" id="ARBA00022801"/>
    </source>
</evidence>
<evidence type="ECO:0000256" key="6">
    <source>
        <dbReference type="ARBA" id="ARBA00029466"/>
    </source>
</evidence>
<dbReference type="NCBIfam" id="TIGR00632">
    <property type="entry name" value="vsr"/>
    <property type="match status" value="1"/>
</dbReference>
<protein>
    <submittedName>
        <fullName evidence="7">DNA mismatch endonuclease Vsr</fullName>
    </submittedName>
</protein>
<keyword evidence="2 7" id="KW-0255">Endonuclease</keyword>
<comment type="caution">
    <text evidence="7">The sequence shown here is derived from an EMBL/GenBank/DDBJ whole genome shotgun (WGS) entry which is preliminary data.</text>
</comment>
<dbReference type="InterPro" id="IPR011335">
    <property type="entry name" value="Restrct_endonuc-II-like"/>
</dbReference>
<sequence>MDIVSKEVRSRMMAGIRGSNTSPEMKVRRLLHRHGFRYRLHQKDLPGKPDLVLSRYRVCIFVHGCFWHRHPGCRYATSPKTRLDFWQRKFDQNVARDTRNKAVLLASGWRVIQLWECGIRAPDAEIIWVLDAIRNSNQKTVSWPDLSTELAPYRGVVTSSTPHSQSPAHIHQVKLDQPISVFGVQRDLIHVPIWEPEPSGHTIEKDHTA</sequence>
<dbReference type="EMBL" id="RHRS01000055">
    <property type="protein sequence ID" value="RRW32113.1"/>
    <property type="molecule type" value="Genomic_DNA"/>
</dbReference>
<keyword evidence="3" id="KW-0227">DNA damage</keyword>